<feature type="compositionally biased region" description="Gly residues" evidence="1">
    <location>
        <begin position="41"/>
        <end position="58"/>
    </location>
</feature>
<evidence type="ECO:0000313" key="2">
    <source>
        <dbReference type="EMBL" id="BAB17111.1"/>
    </source>
</evidence>
<sequence>MGRGGPRLEDGCVAEVERGGGNRGRTGGDETEREGRASDAVGGGERVSGAERVGGGWAGESPRSWMEA</sequence>
<organism evidence="2">
    <name type="scientific">Oryza sativa subsp. japonica</name>
    <name type="common">Rice</name>
    <dbReference type="NCBI Taxonomy" id="39947"/>
    <lineage>
        <taxon>Eukaryota</taxon>
        <taxon>Viridiplantae</taxon>
        <taxon>Streptophyta</taxon>
        <taxon>Embryophyta</taxon>
        <taxon>Tracheophyta</taxon>
        <taxon>Spermatophyta</taxon>
        <taxon>Magnoliopsida</taxon>
        <taxon>Liliopsida</taxon>
        <taxon>Poales</taxon>
        <taxon>Poaceae</taxon>
        <taxon>BOP clade</taxon>
        <taxon>Oryzoideae</taxon>
        <taxon>Oryzeae</taxon>
        <taxon>Oryzinae</taxon>
        <taxon>Oryza</taxon>
        <taxon>Oryza sativa</taxon>
    </lineage>
</organism>
<reference evidence="2" key="1">
    <citation type="journal article" date="2002" name="Nature">
        <title>The genome sequence and structure of rice chromosome 1.</title>
        <authorList>
            <person name="Sasaki T."/>
            <person name="Matsumoto T."/>
            <person name="Yamamoto K."/>
            <person name="Sakata K."/>
            <person name="Baba T."/>
            <person name="Katayose Y."/>
            <person name="Wu J."/>
            <person name="Niimura Y."/>
            <person name="Cheng Z."/>
            <person name="Nagamura Y."/>
            <person name="Antonio B.A."/>
            <person name="Kanamori H."/>
            <person name="Hosokawa S."/>
            <person name="Masukawa M."/>
            <person name="Arikawa K."/>
            <person name="Chiden Y."/>
            <person name="Hayashi M."/>
            <person name="Okamoto M."/>
            <person name="Ando T."/>
            <person name="Aoki H."/>
            <person name="Arita K."/>
            <person name="Hamada M."/>
            <person name="Harada C."/>
            <person name="Hijishita S."/>
            <person name="Honda M."/>
            <person name="Ichikawa Y."/>
            <person name="Idonuma A."/>
            <person name="Iijima M."/>
            <person name="Ikeda M."/>
            <person name="Ikeno M."/>
            <person name="Itoh S."/>
            <person name="Itoh T."/>
            <person name="Itoh Y."/>
            <person name="Itoh Y."/>
            <person name="Iwabuchi A."/>
            <person name="Kamiya K."/>
            <person name="Karasawa W."/>
            <person name="Katagiri S."/>
            <person name="Kikuta A."/>
            <person name="Kobayashi N."/>
            <person name="Kono I."/>
            <person name="Machita K."/>
            <person name="Maehara T."/>
            <person name="Mizuno H."/>
            <person name="Mizubayashi T."/>
            <person name="Mukai Y."/>
            <person name="Nagasaki H."/>
            <person name="Nakashima M."/>
            <person name="Nakama Y."/>
            <person name="Nakamichi Y."/>
            <person name="Nakamura M."/>
            <person name="Namiki N."/>
            <person name="Negishi M."/>
            <person name="Ohta I."/>
            <person name="Ono N."/>
            <person name="Saji S."/>
            <person name="Sakai K."/>
            <person name="Shibata M."/>
            <person name="Shimokawa T."/>
            <person name="Shomura A."/>
            <person name="Song J."/>
            <person name="Takazaki Y."/>
            <person name="Terasawa K."/>
            <person name="Tsuji K."/>
            <person name="Waki K."/>
            <person name="Yamagata H."/>
            <person name="Yamane H."/>
            <person name="Yoshiki S."/>
            <person name="Yoshihara R."/>
            <person name="Yukawa K."/>
            <person name="Zhong H."/>
            <person name="Iwama H."/>
            <person name="Endo T."/>
            <person name="Ito H."/>
            <person name="Hahn J.H."/>
            <person name="Kim H.I."/>
            <person name="Eun M.Y."/>
            <person name="Yano M."/>
            <person name="Jiang J."/>
            <person name="Gojobori T."/>
        </authorList>
    </citation>
    <scope>NUCLEOTIDE SEQUENCE [LARGE SCALE GENOMIC DNA]</scope>
</reference>
<dbReference type="AlphaFoldDB" id="Q9FTG8"/>
<gene>
    <name evidence="2" type="primary">P0410E01.48</name>
</gene>
<evidence type="ECO:0000256" key="1">
    <source>
        <dbReference type="SAM" id="MobiDB-lite"/>
    </source>
</evidence>
<feature type="compositionally biased region" description="Basic and acidic residues" evidence="1">
    <location>
        <begin position="1"/>
        <end position="37"/>
    </location>
</feature>
<name>Q9FTG8_ORYSJ</name>
<accession>Q9FTG8</accession>
<dbReference type="Proteomes" id="UP000817658">
    <property type="component" value="Chromosome 1"/>
</dbReference>
<feature type="region of interest" description="Disordered" evidence="1">
    <location>
        <begin position="1"/>
        <end position="68"/>
    </location>
</feature>
<protein>
    <submittedName>
        <fullName evidence="2">Uncharacterized protein</fullName>
    </submittedName>
</protein>
<proteinExistence type="predicted"/>
<dbReference type="EMBL" id="AP002866">
    <property type="protein sequence ID" value="BAB17111.1"/>
    <property type="molecule type" value="Genomic_DNA"/>
</dbReference>